<comment type="caution">
    <text evidence="4">The sequence shown here is derived from an EMBL/GenBank/DDBJ whole genome shotgun (WGS) entry which is preliminary data.</text>
</comment>
<dbReference type="InterPro" id="IPR025554">
    <property type="entry name" value="DUF4140"/>
</dbReference>
<reference evidence="4" key="1">
    <citation type="submission" date="2022-07" db="EMBL/GenBank/DDBJ databases">
        <title>Genome Sequence of Physisporinus lineatus.</title>
        <authorList>
            <person name="Buettner E."/>
        </authorList>
    </citation>
    <scope>NUCLEOTIDE SEQUENCE</scope>
    <source>
        <strain evidence="4">VT162</strain>
    </source>
</reference>
<name>A0AAD5V242_9APHY</name>
<protein>
    <recommendedName>
        <fullName evidence="6">Mucoidy inhibitor A</fullName>
    </recommendedName>
</protein>
<evidence type="ECO:0000259" key="3">
    <source>
        <dbReference type="Pfam" id="PF13600"/>
    </source>
</evidence>
<evidence type="ECO:0000313" key="4">
    <source>
        <dbReference type="EMBL" id="KAJ3480008.1"/>
    </source>
</evidence>
<feature type="domain" description="DUF4140" evidence="3">
    <location>
        <begin position="18"/>
        <end position="112"/>
    </location>
</feature>
<evidence type="ECO:0000313" key="5">
    <source>
        <dbReference type="Proteomes" id="UP001212997"/>
    </source>
</evidence>
<dbReference type="EMBL" id="JANAWD010000402">
    <property type="protein sequence ID" value="KAJ3480008.1"/>
    <property type="molecule type" value="Genomic_DNA"/>
</dbReference>
<gene>
    <name evidence="4" type="ORF">NLI96_g8660</name>
</gene>
<keyword evidence="5" id="KW-1185">Reference proteome</keyword>
<dbReference type="PANTHER" id="PTHR31005">
    <property type="entry name" value="DUF4139 DOMAIN-CONTAINING PROTEIN"/>
    <property type="match status" value="1"/>
</dbReference>
<feature type="region of interest" description="Disordered" evidence="1">
    <location>
        <begin position="270"/>
        <end position="304"/>
    </location>
</feature>
<dbReference type="InterPro" id="IPR011935">
    <property type="entry name" value="CHP02231"/>
</dbReference>
<evidence type="ECO:0000256" key="1">
    <source>
        <dbReference type="SAM" id="MobiDB-lite"/>
    </source>
</evidence>
<dbReference type="AlphaFoldDB" id="A0AAD5V242"/>
<proteinExistence type="predicted"/>
<feature type="domain" description="DUF4139" evidence="2">
    <location>
        <begin position="191"/>
        <end position="673"/>
    </location>
</feature>
<evidence type="ECO:0000259" key="2">
    <source>
        <dbReference type="Pfam" id="PF13598"/>
    </source>
</evidence>
<organism evidence="4 5">
    <name type="scientific">Meripilus lineatus</name>
    <dbReference type="NCBI Taxonomy" id="2056292"/>
    <lineage>
        <taxon>Eukaryota</taxon>
        <taxon>Fungi</taxon>
        <taxon>Dikarya</taxon>
        <taxon>Basidiomycota</taxon>
        <taxon>Agaricomycotina</taxon>
        <taxon>Agaricomycetes</taxon>
        <taxon>Polyporales</taxon>
        <taxon>Meripilaceae</taxon>
        <taxon>Meripilus</taxon>
    </lineage>
</organism>
<feature type="compositionally biased region" description="Polar residues" evidence="1">
    <location>
        <begin position="287"/>
        <end position="300"/>
    </location>
</feature>
<feature type="region of interest" description="Disordered" evidence="1">
    <location>
        <begin position="370"/>
        <end position="410"/>
    </location>
</feature>
<feature type="compositionally biased region" description="Polar residues" evidence="1">
    <location>
        <begin position="321"/>
        <end position="333"/>
    </location>
</feature>
<dbReference type="InterPro" id="IPR037291">
    <property type="entry name" value="DUF4139"/>
</dbReference>
<dbReference type="Pfam" id="PF13600">
    <property type="entry name" value="DUF4140"/>
    <property type="match status" value="1"/>
</dbReference>
<evidence type="ECO:0008006" key="6">
    <source>
        <dbReference type="Google" id="ProtNLM"/>
    </source>
</evidence>
<feature type="compositionally biased region" description="Basic and acidic residues" evidence="1">
    <location>
        <begin position="374"/>
        <end position="388"/>
    </location>
</feature>
<dbReference type="Pfam" id="PF13598">
    <property type="entry name" value="DUF4139"/>
    <property type="match status" value="1"/>
</dbReference>
<accession>A0AAD5V242</accession>
<dbReference type="PANTHER" id="PTHR31005:SF8">
    <property type="entry name" value="DUF4139 DOMAIN-CONTAINING PROTEIN"/>
    <property type="match status" value="1"/>
</dbReference>
<sequence length="686" mass="74917">MSSTVHAIDASEFPLKSVTVFKSNKAEIIRTFTLELKGGENKVEVSGLSSSVDTKSARVSGLGGAARLLDVVCTIVQSTTPFGLSETIRQYQLKRSTYIAEKSIIEQEADLLLGYGRSLSGEHVSIDKMAEFLTSFRKEKLSSLAATKELDEKIHVLDRKIQEEQERQTKGKSNGKVTIVLHADEDSTVSLRLTYIVSNAKWEPVYDLHASSKETSSVTLHYRAHVTQTTGEDWKDTELTLSTAAAQANEIPRLGIYKIKAGAPLFKRPTAFSNNQPNNAGGLFGQSAPQQAPSNNTTTFGAFGSTAPPVQGLFGARSMAQAPSQAPQFNSPQAFGFGQSRAAQPQGSTFTGTGQFGNAVYVQQQQQMAQMQSRHQDLHDRERDRERAPAFGAHAVTPLPDEGGEDGREELSGDFDVLEIGETPVALTEGTATVRSSPLSASFHVQGLANIPSDGEAHTASIASSLAFESSITRVAVPRLWTQAFLQCRVKNVSEYQLLPGYVSIFLDEGYVSKSSIGDVSPGESFECTLGVDSSVRVSYQRDSEVKYEQSRTFGDSSKDVTVFTSRITVRNKHAFAITRLVLRDVLPTVTEDEKSFKVTLREPEGLVDATGDEEVTIKEDLGKWKDSKLKRKVRWGKVINGKGGEKDGKYEWLAPLEAGQEVTLTAIWEVKASRGAVWYQHLDNA</sequence>
<dbReference type="Proteomes" id="UP001212997">
    <property type="component" value="Unassembled WGS sequence"/>
</dbReference>
<feature type="region of interest" description="Disordered" evidence="1">
    <location>
        <begin position="318"/>
        <end position="348"/>
    </location>
</feature>
<dbReference type="NCBIfam" id="TIGR02231">
    <property type="entry name" value="mucoidy inhibitor MuiA family protein"/>
    <property type="match status" value="2"/>
</dbReference>